<dbReference type="RefSeq" id="WP_235068567.1">
    <property type="nucleotide sequence ID" value="NZ_JAKFGM010000003.1"/>
</dbReference>
<sequence>MSGANILFVAIGAVSLLVGLAVLVAALRQGRESPKGVAMLIAGMMATAFGLLMAGFAIAYATADPLDLNAEAAQ</sequence>
<keyword evidence="1" id="KW-1133">Transmembrane helix</keyword>
<name>A0A9X1U669_9SPHN</name>
<gene>
    <name evidence="2" type="ORF">LVY65_12420</name>
</gene>
<organism evidence="2 3">
    <name type="scientific">Sphingomonas cremea</name>
    <dbReference type="NCBI Taxonomy" id="2904799"/>
    <lineage>
        <taxon>Bacteria</taxon>
        <taxon>Pseudomonadati</taxon>
        <taxon>Pseudomonadota</taxon>
        <taxon>Alphaproteobacteria</taxon>
        <taxon>Sphingomonadales</taxon>
        <taxon>Sphingomonadaceae</taxon>
        <taxon>Sphingomonas</taxon>
    </lineage>
</organism>
<reference evidence="2" key="1">
    <citation type="submission" date="2022-01" db="EMBL/GenBank/DDBJ databases">
        <authorList>
            <person name="Jo J.-H."/>
            <person name="Im W.-T."/>
        </authorList>
    </citation>
    <scope>NUCLEOTIDE SEQUENCE</scope>
    <source>
        <strain evidence="2">G124</strain>
    </source>
</reference>
<keyword evidence="1" id="KW-0812">Transmembrane</keyword>
<accession>A0A9X1U669</accession>
<proteinExistence type="predicted"/>
<evidence type="ECO:0000256" key="1">
    <source>
        <dbReference type="SAM" id="Phobius"/>
    </source>
</evidence>
<keyword evidence="3" id="KW-1185">Reference proteome</keyword>
<feature type="transmembrane region" description="Helical" evidence="1">
    <location>
        <begin position="39"/>
        <end position="61"/>
    </location>
</feature>
<keyword evidence="1" id="KW-0472">Membrane</keyword>
<dbReference type="Proteomes" id="UP001139410">
    <property type="component" value="Unassembled WGS sequence"/>
</dbReference>
<protein>
    <submittedName>
        <fullName evidence="2">Uncharacterized protein</fullName>
    </submittedName>
</protein>
<evidence type="ECO:0000313" key="2">
    <source>
        <dbReference type="EMBL" id="MCF2515861.1"/>
    </source>
</evidence>
<evidence type="ECO:0000313" key="3">
    <source>
        <dbReference type="Proteomes" id="UP001139410"/>
    </source>
</evidence>
<comment type="caution">
    <text evidence="2">The sequence shown here is derived from an EMBL/GenBank/DDBJ whole genome shotgun (WGS) entry which is preliminary data.</text>
</comment>
<dbReference type="EMBL" id="JAKFGM010000003">
    <property type="protein sequence ID" value="MCF2515861.1"/>
    <property type="molecule type" value="Genomic_DNA"/>
</dbReference>
<feature type="transmembrane region" description="Helical" evidence="1">
    <location>
        <begin position="6"/>
        <end position="27"/>
    </location>
</feature>
<dbReference type="AlphaFoldDB" id="A0A9X1U669"/>